<comment type="caution">
    <text evidence="1">The sequence shown here is derived from an EMBL/GenBank/DDBJ whole genome shotgun (WGS) entry which is preliminary data.</text>
</comment>
<dbReference type="EMBL" id="QPGB01000002">
    <property type="protein sequence ID" value="RCS58040.1"/>
    <property type="molecule type" value="Genomic_DNA"/>
</dbReference>
<name>A0A368L4F7_9BURK</name>
<accession>A0A368L4F7</accession>
<reference evidence="1 2" key="1">
    <citation type="journal article" date="2018" name="Int. J. Syst. Evol. Microbiol.">
        <title>Parvibium lacunae gen. nov., sp. nov., a new member of the family Alcaligenaceae isolated from a freshwater pond.</title>
        <authorList>
            <person name="Chen W.M."/>
            <person name="Xie P.B."/>
            <person name="Hsu M.Y."/>
            <person name="Sheu S.Y."/>
        </authorList>
    </citation>
    <scope>NUCLEOTIDE SEQUENCE [LARGE SCALE GENOMIC DNA]</scope>
    <source>
        <strain evidence="1 2">KMB9</strain>
    </source>
</reference>
<proteinExistence type="predicted"/>
<organism evidence="1 2">
    <name type="scientific">Parvibium lacunae</name>
    <dbReference type="NCBI Taxonomy" id="1888893"/>
    <lineage>
        <taxon>Bacteria</taxon>
        <taxon>Pseudomonadati</taxon>
        <taxon>Pseudomonadota</taxon>
        <taxon>Betaproteobacteria</taxon>
        <taxon>Burkholderiales</taxon>
        <taxon>Alcaligenaceae</taxon>
        <taxon>Parvibium</taxon>
    </lineage>
</organism>
<dbReference type="Proteomes" id="UP000252357">
    <property type="component" value="Unassembled WGS sequence"/>
</dbReference>
<keyword evidence="2" id="KW-1185">Reference proteome</keyword>
<dbReference type="AlphaFoldDB" id="A0A368L4F7"/>
<protein>
    <submittedName>
        <fullName evidence="1">Uncharacterized protein</fullName>
    </submittedName>
</protein>
<dbReference type="OrthoDB" id="9156322at2"/>
<gene>
    <name evidence="1" type="ORF">DU000_04140</name>
</gene>
<dbReference type="RefSeq" id="WP_114402127.1">
    <property type="nucleotide sequence ID" value="NZ_QPGB01000002.1"/>
</dbReference>
<evidence type="ECO:0000313" key="2">
    <source>
        <dbReference type="Proteomes" id="UP000252357"/>
    </source>
</evidence>
<sequence>MNAHRKPVVILERGNGIVDVDVPAVSGWDGFDKLFLFLKNEYQARAINTIDGPDARKWVIEIEGHSIKICHDDYGNSIHSLAEESADLVRRIGLDLEKRLANC</sequence>
<evidence type="ECO:0000313" key="1">
    <source>
        <dbReference type="EMBL" id="RCS58040.1"/>
    </source>
</evidence>